<keyword evidence="1" id="KW-0418">Kinase</keyword>
<sequence>MNNWALKTVAVNKFGQEVITQASQLLTSRSIQDVCDSICKNLDSKVDLKSDLNMFHVSGLTGSGRTTFCKAVIKNLIQNCSLEKSEIIYFKIDKHDNLNCVWNCGVQLARVKNLGNLAVLLASQSSTLEAKENAMVSVLDSFKVVCFDNVSISETNHQLYTLLMAIIHKLKTNIICVSKPITSLPKYGTLVEVDGLNFAAIGSDLNWQTTFQYLDTFYKYVGKAIRSNPKAVQMLVNASQILGILHYQAAANPSPVLNILNLIWEHLGDYERMALSQLSELRRALPLKDADTLSRVIRIGLVEYEPPGAHGNLFGQVILSDCVREFVLTKRSDDKMVKTDSKFDVFQCWMVLLSEELVGLIAEARSHSWPFVPEKWQYVKNASRKESYNVKDLITMKVKDLPHLTHFDVLQETLHHSVLRKDHENMVAILFLIDRYIYWQGGSQTLLDIVDSIAKEKPQLPIAPQLVIRKARVLRTTGDLQGAEKVLDKLLNEKQMLGMWRYREEHHHHLVKAVCVQIKGEIQATLGQWYNSAVLLLDSVHLFKTLPKVDKKGLSCSLGLLVNTLQRMSVEEFKLIAQRYFLKASHPYIQAHQFAIEAAEMAIYTPLFYARHKRRAGEMLLEYSKIATDDPKSEYLTNALKELKESLAAHKTFDSLNSREQYYEFISALYKASCVGELIGGSTKQERLFDLKLISMVLFYHYCRNQTSIVHDDNTKTYINTAVRILELPSYIEINEYLVGTTPSLVYPARAVVVEPAKPPMGMVDRCAETIQTLTLESTIDRFKTTVLTIEDFESSDMTRGQLNEDVDISNDRMFNQLTDINVHECEVSSYDAVHSKWRTQRTLVYIGEQLNLSEDKEGAQRDPYMVEYLSQDEPLGKYVGKRYQKPRGPEQYKEDVKCQMTARYYVGLFNQELYHKGIEVSPIQFLPVVMVKLLDEPRSIIYNVEPYMHGNFMKLTNNLNWVEKEGAGSKLVLAFSHFTYERSKRTLLITDHQGWTTEDHLSTTFLTDPQIHSTDKTLYGTGNLGMRGINTFWQDMHKECNDICQQLGLTRP</sequence>
<keyword evidence="1" id="KW-0808">Transferase</keyword>
<dbReference type="GO" id="GO:0004674">
    <property type="term" value="F:protein serine/threonine kinase activity"/>
    <property type="evidence" value="ECO:0007669"/>
    <property type="project" value="InterPro"/>
</dbReference>
<dbReference type="InterPro" id="IPR011009">
    <property type="entry name" value="Kinase-like_dom_sf"/>
</dbReference>
<name>A0A6S7FT58_PARCT</name>
<dbReference type="InterPro" id="IPR004166">
    <property type="entry name" value="a-kinase_dom"/>
</dbReference>
<dbReference type="GO" id="GO:0005524">
    <property type="term" value="F:ATP binding"/>
    <property type="evidence" value="ECO:0007669"/>
    <property type="project" value="InterPro"/>
</dbReference>
<evidence type="ECO:0000313" key="2">
    <source>
        <dbReference type="Proteomes" id="UP001152795"/>
    </source>
</evidence>
<dbReference type="InterPro" id="IPR043529">
    <property type="entry name" value="ALPK1"/>
</dbReference>
<dbReference type="PROSITE" id="PS51158">
    <property type="entry name" value="ALPHA_KINASE"/>
    <property type="match status" value="1"/>
</dbReference>
<accession>A0A6S7FT58</accession>
<dbReference type="InterPro" id="IPR027417">
    <property type="entry name" value="P-loop_NTPase"/>
</dbReference>
<keyword evidence="2" id="KW-1185">Reference proteome</keyword>
<dbReference type="Proteomes" id="UP001152795">
    <property type="component" value="Unassembled WGS sequence"/>
</dbReference>
<gene>
    <name evidence="1" type="ORF">PACLA_8A083863</name>
</gene>
<proteinExistence type="predicted"/>
<dbReference type="PANTHER" id="PTHR46747">
    <property type="entry name" value="ALPHA-PROTEIN KINASE 1"/>
    <property type="match status" value="1"/>
</dbReference>
<dbReference type="PANTHER" id="PTHR46747:SF1">
    <property type="entry name" value="ALPHA-PROTEIN KINASE 1"/>
    <property type="match status" value="1"/>
</dbReference>
<dbReference type="Gene3D" id="3.30.200.20">
    <property type="entry name" value="Phosphorylase Kinase, domain 1"/>
    <property type="match status" value="1"/>
</dbReference>
<dbReference type="Pfam" id="PF02816">
    <property type="entry name" value="Alpha_kinase"/>
    <property type="match status" value="1"/>
</dbReference>
<evidence type="ECO:0000313" key="1">
    <source>
        <dbReference type="EMBL" id="CAB3979249.1"/>
    </source>
</evidence>
<dbReference type="EMBL" id="CACRXK020000180">
    <property type="protein sequence ID" value="CAB3979249.1"/>
    <property type="molecule type" value="Genomic_DNA"/>
</dbReference>
<reference evidence="1" key="1">
    <citation type="submission" date="2020-04" db="EMBL/GenBank/DDBJ databases">
        <authorList>
            <person name="Alioto T."/>
            <person name="Alioto T."/>
            <person name="Gomez Garrido J."/>
        </authorList>
    </citation>
    <scope>NUCLEOTIDE SEQUENCE</scope>
    <source>
        <strain evidence="1">A484AB</strain>
    </source>
</reference>
<dbReference type="AlphaFoldDB" id="A0A6S7FT58"/>
<dbReference type="SUPFAM" id="SSF52540">
    <property type="entry name" value="P-loop containing nucleoside triphosphate hydrolases"/>
    <property type="match status" value="1"/>
</dbReference>
<protein>
    <submittedName>
        <fullName evidence="1">Alpha- kinase 1-like</fullName>
    </submittedName>
</protein>
<dbReference type="Gene3D" id="3.20.200.10">
    <property type="entry name" value="MHCK/EF2 kinase"/>
    <property type="match status" value="1"/>
</dbReference>
<organism evidence="1 2">
    <name type="scientific">Paramuricea clavata</name>
    <name type="common">Red gorgonian</name>
    <name type="synonym">Violescent sea-whip</name>
    <dbReference type="NCBI Taxonomy" id="317549"/>
    <lineage>
        <taxon>Eukaryota</taxon>
        <taxon>Metazoa</taxon>
        <taxon>Cnidaria</taxon>
        <taxon>Anthozoa</taxon>
        <taxon>Octocorallia</taxon>
        <taxon>Malacalcyonacea</taxon>
        <taxon>Plexauridae</taxon>
        <taxon>Paramuricea</taxon>
    </lineage>
</organism>
<dbReference type="OrthoDB" id="301415at2759"/>
<comment type="caution">
    <text evidence="1">The sequence shown here is derived from an EMBL/GenBank/DDBJ whole genome shotgun (WGS) entry which is preliminary data.</text>
</comment>
<dbReference type="SUPFAM" id="SSF56112">
    <property type="entry name" value="Protein kinase-like (PK-like)"/>
    <property type="match status" value="1"/>
</dbReference>
<dbReference type="SMART" id="SM00811">
    <property type="entry name" value="Alpha_kinase"/>
    <property type="match status" value="1"/>
</dbReference>